<evidence type="ECO:0000259" key="3">
    <source>
        <dbReference type="Pfam" id="PF08547"/>
    </source>
</evidence>
<dbReference type="AlphaFoldDB" id="A0AAN6S9L3"/>
<evidence type="ECO:0000256" key="1">
    <source>
        <dbReference type="ARBA" id="ARBA00007884"/>
    </source>
</evidence>
<dbReference type="GO" id="GO:0051082">
    <property type="term" value="F:unfolded protein binding"/>
    <property type="evidence" value="ECO:0007669"/>
    <property type="project" value="TreeGrafter"/>
</dbReference>
<dbReference type="SUPFAM" id="SSF49785">
    <property type="entry name" value="Galactose-binding domain-like"/>
    <property type="match status" value="1"/>
</dbReference>
<comment type="caution">
    <text evidence="4">The sequence shown here is derived from an EMBL/GenBank/DDBJ whole genome shotgun (WGS) entry which is preliminary data.</text>
</comment>
<dbReference type="InterPro" id="IPR039131">
    <property type="entry name" value="NDUFAF1"/>
</dbReference>
<feature type="compositionally biased region" description="Polar residues" evidence="2">
    <location>
        <begin position="144"/>
        <end position="163"/>
    </location>
</feature>
<dbReference type="PANTHER" id="PTHR13194">
    <property type="entry name" value="COMPLEX I INTERMEDIATE-ASSOCIATED PROTEIN 30"/>
    <property type="match status" value="1"/>
</dbReference>
<dbReference type="InterPro" id="IPR008979">
    <property type="entry name" value="Galactose-bd-like_sf"/>
</dbReference>
<name>A0AAN6S9L3_9PEZI</name>
<feature type="region of interest" description="Disordered" evidence="2">
    <location>
        <begin position="244"/>
        <end position="268"/>
    </location>
</feature>
<proteinExistence type="inferred from homology"/>
<dbReference type="PANTHER" id="PTHR13194:SF19">
    <property type="entry name" value="NAD(P)-BINDING ROSSMANN-FOLD SUPERFAMILY PROTEIN"/>
    <property type="match status" value="1"/>
</dbReference>
<dbReference type="InterPro" id="IPR013857">
    <property type="entry name" value="NADH-UbQ_OxRdtase-assoc_prot30"/>
</dbReference>
<evidence type="ECO:0000313" key="5">
    <source>
        <dbReference type="Proteomes" id="UP001303473"/>
    </source>
</evidence>
<protein>
    <submittedName>
        <fullName evidence="4">Complex I intermediate-associated protein 30-domain-containing protein</fullName>
    </submittedName>
</protein>
<evidence type="ECO:0000256" key="2">
    <source>
        <dbReference type="SAM" id="MobiDB-lite"/>
    </source>
</evidence>
<evidence type="ECO:0000313" key="4">
    <source>
        <dbReference type="EMBL" id="KAK3945529.1"/>
    </source>
</evidence>
<accession>A0AAN6S9L3</accession>
<sequence>MSQPEEEEKTLVQPGESNIMFGLGEAYWWPPWNEKEWTSSDDTIRGGGSHSTLEIEHHFINPNPNPTVHRPHKTPRVGIFSGVLDHTTLGGAGFASQRTVDEHPGFNLDGYDAIMVDVPASDGKRYTLVLKDDTVLDDDDGPEQSKSTISWEHDFQASQSESKSGSGRFLLRLDEFRPFYRGKPRPDAPPLDKKNIRRVHIMIRSFFGKQQGKFSLSVLSIQAYKYKVSPSSSSSSGCYGSVGPEMMSYEKKPPPQQEKGRRRRRSGAAAAALLRQHQSPPPVIIKDHSYLLATQEENEEEIHNFTRRGLGLFCMLCTCGRFY</sequence>
<feature type="region of interest" description="Disordered" evidence="2">
    <location>
        <begin position="135"/>
        <end position="163"/>
    </location>
</feature>
<gene>
    <name evidence="4" type="ORF">QBC46DRAFT_444939</name>
</gene>
<dbReference type="Proteomes" id="UP001303473">
    <property type="component" value="Unassembled WGS sequence"/>
</dbReference>
<reference evidence="5" key="1">
    <citation type="journal article" date="2023" name="Mol. Phylogenet. Evol.">
        <title>Genome-scale phylogeny and comparative genomics of the fungal order Sordariales.</title>
        <authorList>
            <person name="Hensen N."/>
            <person name="Bonometti L."/>
            <person name="Westerberg I."/>
            <person name="Brannstrom I.O."/>
            <person name="Guillou S."/>
            <person name="Cros-Aarteil S."/>
            <person name="Calhoun S."/>
            <person name="Haridas S."/>
            <person name="Kuo A."/>
            <person name="Mondo S."/>
            <person name="Pangilinan J."/>
            <person name="Riley R."/>
            <person name="LaButti K."/>
            <person name="Andreopoulos B."/>
            <person name="Lipzen A."/>
            <person name="Chen C."/>
            <person name="Yan M."/>
            <person name="Daum C."/>
            <person name="Ng V."/>
            <person name="Clum A."/>
            <person name="Steindorff A."/>
            <person name="Ohm R.A."/>
            <person name="Martin F."/>
            <person name="Silar P."/>
            <person name="Natvig D.O."/>
            <person name="Lalanne C."/>
            <person name="Gautier V."/>
            <person name="Ament-Velasquez S.L."/>
            <person name="Kruys A."/>
            <person name="Hutchinson M.I."/>
            <person name="Powell A.J."/>
            <person name="Barry K."/>
            <person name="Miller A.N."/>
            <person name="Grigoriev I.V."/>
            <person name="Debuchy R."/>
            <person name="Gladieux P."/>
            <person name="Hiltunen Thoren M."/>
            <person name="Johannesson H."/>
        </authorList>
    </citation>
    <scope>NUCLEOTIDE SEQUENCE [LARGE SCALE GENOMIC DNA]</scope>
    <source>
        <strain evidence="5">CBS 340.73</strain>
    </source>
</reference>
<organism evidence="4 5">
    <name type="scientific">Diplogelasinospora grovesii</name>
    <dbReference type="NCBI Taxonomy" id="303347"/>
    <lineage>
        <taxon>Eukaryota</taxon>
        <taxon>Fungi</taxon>
        <taxon>Dikarya</taxon>
        <taxon>Ascomycota</taxon>
        <taxon>Pezizomycotina</taxon>
        <taxon>Sordariomycetes</taxon>
        <taxon>Sordariomycetidae</taxon>
        <taxon>Sordariales</taxon>
        <taxon>Diplogelasinosporaceae</taxon>
        <taxon>Diplogelasinospora</taxon>
    </lineage>
</organism>
<comment type="similarity">
    <text evidence="1">Belongs to the CIA30 family.</text>
</comment>
<dbReference type="GO" id="GO:0010257">
    <property type="term" value="P:NADH dehydrogenase complex assembly"/>
    <property type="evidence" value="ECO:0007669"/>
    <property type="project" value="TreeGrafter"/>
</dbReference>
<dbReference type="EMBL" id="MU853754">
    <property type="protein sequence ID" value="KAK3945529.1"/>
    <property type="molecule type" value="Genomic_DNA"/>
</dbReference>
<keyword evidence="5" id="KW-1185">Reference proteome</keyword>
<feature type="domain" description="NADH:ubiquinone oxidoreductase intermediate-associated protein 30" evidence="3">
    <location>
        <begin position="34"/>
        <end position="218"/>
    </location>
</feature>
<dbReference type="Pfam" id="PF08547">
    <property type="entry name" value="CIA30"/>
    <property type="match status" value="1"/>
</dbReference>